<feature type="domain" description="ABC transporter" evidence="10">
    <location>
        <begin position="392"/>
        <end position="609"/>
    </location>
</feature>
<evidence type="ECO:0000256" key="3">
    <source>
        <dbReference type="ARBA" id="ARBA00022692"/>
    </source>
</evidence>
<feature type="transmembrane region" description="Helical" evidence="9">
    <location>
        <begin position="92"/>
        <end position="114"/>
    </location>
</feature>
<feature type="region of interest" description="Disordered" evidence="8">
    <location>
        <begin position="1"/>
        <end position="28"/>
    </location>
</feature>
<keyword evidence="13" id="KW-1185">Reference proteome</keyword>
<dbReference type="PANTHER" id="PTHR11384:SF59">
    <property type="entry name" value="LYSOSOMAL COBALAMIN TRANSPORTER ABCD4"/>
    <property type="match status" value="1"/>
</dbReference>
<feature type="transmembrane region" description="Helical" evidence="9">
    <location>
        <begin position="206"/>
        <end position="231"/>
    </location>
</feature>
<evidence type="ECO:0000256" key="1">
    <source>
        <dbReference type="ARBA" id="ARBA00004651"/>
    </source>
</evidence>
<gene>
    <name evidence="12" type="ORF">DWE98_19760</name>
</gene>
<dbReference type="GO" id="GO:0016887">
    <property type="term" value="F:ATP hydrolysis activity"/>
    <property type="evidence" value="ECO:0007669"/>
    <property type="project" value="InterPro"/>
</dbReference>
<dbReference type="Pfam" id="PF00005">
    <property type="entry name" value="ABC_tran"/>
    <property type="match status" value="1"/>
</dbReference>
<dbReference type="SMART" id="SM00382">
    <property type="entry name" value="AAA"/>
    <property type="match status" value="1"/>
</dbReference>
<comment type="caution">
    <text evidence="12">The sequence shown here is derived from an EMBL/GenBank/DDBJ whole genome shotgun (WGS) entry which is preliminary data.</text>
</comment>
<dbReference type="AlphaFoldDB" id="A0A370L352"/>
<dbReference type="InterPro" id="IPR003593">
    <property type="entry name" value="AAA+_ATPase"/>
</dbReference>
<feature type="compositionally biased region" description="Basic and acidic residues" evidence="8">
    <location>
        <begin position="592"/>
        <end position="618"/>
    </location>
</feature>
<dbReference type="GO" id="GO:0140359">
    <property type="term" value="F:ABC-type transporter activity"/>
    <property type="evidence" value="ECO:0007669"/>
    <property type="project" value="InterPro"/>
</dbReference>
<comment type="subcellular location">
    <subcellularLocation>
        <location evidence="1">Cell membrane</location>
        <topology evidence="1">Multi-pass membrane protein</topology>
    </subcellularLocation>
</comment>
<dbReference type="SUPFAM" id="SSF52540">
    <property type="entry name" value="P-loop containing nucleoside triphosphate hydrolases"/>
    <property type="match status" value="1"/>
</dbReference>
<accession>A0A370L352</accession>
<dbReference type="InterPro" id="IPR050835">
    <property type="entry name" value="ABC_transporter_sub-D"/>
</dbReference>
<feature type="compositionally biased region" description="Polar residues" evidence="8">
    <location>
        <begin position="621"/>
        <end position="634"/>
    </location>
</feature>
<evidence type="ECO:0000256" key="2">
    <source>
        <dbReference type="ARBA" id="ARBA00022448"/>
    </source>
</evidence>
<keyword evidence="4" id="KW-0547">Nucleotide-binding</keyword>
<dbReference type="SUPFAM" id="SSF90123">
    <property type="entry name" value="ABC transporter transmembrane region"/>
    <property type="match status" value="1"/>
</dbReference>
<evidence type="ECO:0000256" key="7">
    <source>
        <dbReference type="ARBA" id="ARBA00023136"/>
    </source>
</evidence>
<dbReference type="InterPro" id="IPR027417">
    <property type="entry name" value="P-loop_NTPase"/>
</dbReference>
<evidence type="ECO:0000313" key="13">
    <source>
        <dbReference type="Proteomes" id="UP000255207"/>
    </source>
</evidence>
<evidence type="ECO:0000313" key="12">
    <source>
        <dbReference type="EMBL" id="RDJ22136.1"/>
    </source>
</evidence>
<organism evidence="12 13">
    <name type="scientific">Bosea caraganae</name>
    <dbReference type="NCBI Taxonomy" id="2763117"/>
    <lineage>
        <taxon>Bacteria</taxon>
        <taxon>Pseudomonadati</taxon>
        <taxon>Pseudomonadota</taxon>
        <taxon>Alphaproteobacteria</taxon>
        <taxon>Hyphomicrobiales</taxon>
        <taxon>Boseaceae</taxon>
        <taxon>Bosea</taxon>
    </lineage>
</organism>
<dbReference type="PANTHER" id="PTHR11384">
    <property type="entry name" value="ATP-BINDING CASSETTE, SUB-FAMILY D MEMBER"/>
    <property type="match status" value="1"/>
</dbReference>
<keyword evidence="7 9" id="KW-0472">Membrane</keyword>
<evidence type="ECO:0000256" key="4">
    <source>
        <dbReference type="ARBA" id="ARBA00022741"/>
    </source>
</evidence>
<sequence length="634" mass="68263">MRVFEFGGNPPVLKPAAAPGQGPTPPSDRQVARRFAVLTSGFWRGATARTACFWTLSLAASVIVTVFVNVTVNRWNGWFFDALEKKDAQSALTAMAVFPVLAVIVAGVGVGILVTRETLQVHWRQWVTAKLADGWVGERRFYRLSLSGYEPANPEYRIADDVRWATEPLVDFAIGLLSALITIIMFIEILWEIGGGLTVPVGDGVIIIPAYLVLAAIVYAVVVSALITFVGRRLPGLAAARNEGEARLRFSLMRIRDHGEAIALARAEAGERRAVARTYDSLAQRWLAMIRQRGRLTWITNGSSALVPVVPLLLAAPKYLSGEMSLGGVVQVAAAFVAVQNAFNWVLDNFMRIAEWLAAARRVNELADALERLGAGQSDDRLAVLPSPDGCLRLAEVTLTDRDGRNLVADLDMVAPPGATLHVSGELGLGKAALIQAVAGLWPWGRGEIALPAASQVTIVPHTLHLTEGSLRAVLDTAQPLPTERLTDALRRYGLSSLAQRLDEHNDWDKALATGDRQRLALARAELEAPDVLLLDEATSALEVDAALDLIAELRAARPDAIMLLMGQSAGFTEAASHRLVMKRAGGVARMAGHDTEPKTHSPHLEERASARVSKDAPEDTGSSFETPLCGSSG</sequence>
<keyword evidence="6 9" id="KW-1133">Transmembrane helix</keyword>
<dbReference type="GO" id="GO:0005886">
    <property type="term" value="C:plasma membrane"/>
    <property type="evidence" value="ECO:0007669"/>
    <property type="project" value="UniProtKB-SubCell"/>
</dbReference>
<feature type="transmembrane region" description="Helical" evidence="9">
    <location>
        <begin position="172"/>
        <end position="194"/>
    </location>
</feature>
<feature type="transmembrane region" description="Helical" evidence="9">
    <location>
        <begin position="51"/>
        <end position="72"/>
    </location>
</feature>
<dbReference type="InterPro" id="IPR036640">
    <property type="entry name" value="ABC1_TM_sf"/>
</dbReference>
<reference evidence="13" key="1">
    <citation type="submission" date="2018-07" db="EMBL/GenBank/DDBJ databases">
        <authorList>
            <person name="Safronova V.I."/>
            <person name="Chirak E.R."/>
            <person name="Sazanova A.L."/>
        </authorList>
    </citation>
    <scope>NUCLEOTIDE SEQUENCE [LARGE SCALE GENOMIC DNA]</scope>
    <source>
        <strain evidence="13">RCAM04685</strain>
    </source>
</reference>
<dbReference type="Gene3D" id="1.20.1560.10">
    <property type="entry name" value="ABC transporter type 1, transmembrane domain"/>
    <property type="match status" value="1"/>
</dbReference>
<dbReference type="Gene3D" id="3.40.50.300">
    <property type="entry name" value="P-loop containing nucleotide triphosphate hydrolases"/>
    <property type="match status" value="1"/>
</dbReference>
<feature type="domain" description="ABC transmembrane type-1" evidence="11">
    <location>
        <begin position="58"/>
        <end position="355"/>
    </location>
</feature>
<dbReference type="InterPro" id="IPR003439">
    <property type="entry name" value="ABC_transporter-like_ATP-bd"/>
</dbReference>
<dbReference type="Pfam" id="PF06472">
    <property type="entry name" value="ABC_membrane_2"/>
    <property type="match status" value="1"/>
</dbReference>
<keyword evidence="5 12" id="KW-0067">ATP-binding</keyword>
<evidence type="ECO:0000256" key="8">
    <source>
        <dbReference type="SAM" id="MobiDB-lite"/>
    </source>
</evidence>
<dbReference type="Proteomes" id="UP000255207">
    <property type="component" value="Unassembled WGS sequence"/>
</dbReference>
<keyword evidence="2" id="KW-0813">Transport</keyword>
<evidence type="ECO:0000256" key="6">
    <source>
        <dbReference type="ARBA" id="ARBA00022989"/>
    </source>
</evidence>
<protein>
    <submittedName>
        <fullName evidence="12">ABC transporter ATP-binding protein/permease</fullName>
    </submittedName>
</protein>
<name>A0A370L352_9HYPH</name>
<evidence type="ECO:0000256" key="5">
    <source>
        <dbReference type="ARBA" id="ARBA00022840"/>
    </source>
</evidence>
<dbReference type="InterPro" id="IPR011527">
    <property type="entry name" value="ABC1_TM_dom"/>
</dbReference>
<dbReference type="EMBL" id="QQTP01000011">
    <property type="protein sequence ID" value="RDJ22136.1"/>
    <property type="molecule type" value="Genomic_DNA"/>
</dbReference>
<evidence type="ECO:0000259" key="10">
    <source>
        <dbReference type="PROSITE" id="PS50893"/>
    </source>
</evidence>
<evidence type="ECO:0000259" key="11">
    <source>
        <dbReference type="PROSITE" id="PS50929"/>
    </source>
</evidence>
<feature type="region of interest" description="Disordered" evidence="8">
    <location>
        <begin position="591"/>
        <end position="634"/>
    </location>
</feature>
<evidence type="ECO:0000256" key="9">
    <source>
        <dbReference type="SAM" id="Phobius"/>
    </source>
</evidence>
<keyword evidence="3 9" id="KW-0812">Transmembrane</keyword>
<feature type="transmembrane region" description="Helical" evidence="9">
    <location>
        <begin position="296"/>
        <end position="316"/>
    </location>
</feature>
<dbReference type="PROSITE" id="PS50929">
    <property type="entry name" value="ABC_TM1F"/>
    <property type="match status" value="1"/>
</dbReference>
<dbReference type="GO" id="GO:0005524">
    <property type="term" value="F:ATP binding"/>
    <property type="evidence" value="ECO:0007669"/>
    <property type="project" value="UniProtKB-KW"/>
</dbReference>
<dbReference type="PROSITE" id="PS50893">
    <property type="entry name" value="ABC_TRANSPORTER_2"/>
    <property type="match status" value="1"/>
</dbReference>
<proteinExistence type="predicted"/>
<dbReference type="OrthoDB" id="9810134at2"/>